<name>A0A834HUC3_RHYFE</name>
<proteinExistence type="predicted"/>
<evidence type="ECO:0000313" key="3">
    <source>
        <dbReference type="EMBL" id="KAF7268104.1"/>
    </source>
</evidence>
<sequence>MFRFIIQIEFFLGLFLRPSEGKQLEDDEWDKDEQNFQPTVNHESESEQKISDTDETNVGASTTLYFIQVNINGKCLCMFYKNWSFMLVKMGKGNGGNSLQSQKPLGQELKILEYGYQDRKQSYWRNL</sequence>
<evidence type="ECO:0000313" key="4">
    <source>
        <dbReference type="Proteomes" id="UP000625711"/>
    </source>
</evidence>
<feature type="compositionally biased region" description="Basic and acidic residues" evidence="1">
    <location>
        <begin position="42"/>
        <end position="52"/>
    </location>
</feature>
<feature type="signal peptide" evidence="2">
    <location>
        <begin position="1"/>
        <end position="21"/>
    </location>
</feature>
<feature type="region of interest" description="Disordered" evidence="1">
    <location>
        <begin position="25"/>
        <end position="55"/>
    </location>
</feature>
<organism evidence="3 4">
    <name type="scientific">Rhynchophorus ferrugineus</name>
    <name type="common">Red palm weevil</name>
    <name type="synonym">Curculio ferrugineus</name>
    <dbReference type="NCBI Taxonomy" id="354439"/>
    <lineage>
        <taxon>Eukaryota</taxon>
        <taxon>Metazoa</taxon>
        <taxon>Ecdysozoa</taxon>
        <taxon>Arthropoda</taxon>
        <taxon>Hexapoda</taxon>
        <taxon>Insecta</taxon>
        <taxon>Pterygota</taxon>
        <taxon>Neoptera</taxon>
        <taxon>Endopterygota</taxon>
        <taxon>Coleoptera</taxon>
        <taxon>Polyphaga</taxon>
        <taxon>Cucujiformia</taxon>
        <taxon>Curculionidae</taxon>
        <taxon>Dryophthorinae</taxon>
        <taxon>Rhynchophorus</taxon>
    </lineage>
</organism>
<dbReference type="EMBL" id="JAACXV010014346">
    <property type="protein sequence ID" value="KAF7268104.1"/>
    <property type="molecule type" value="Genomic_DNA"/>
</dbReference>
<evidence type="ECO:0000256" key="1">
    <source>
        <dbReference type="SAM" id="MobiDB-lite"/>
    </source>
</evidence>
<keyword evidence="4" id="KW-1185">Reference proteome</keyword>
<dbReference type="Proteomes" id="UP000625711">
    <property type="component" value="Unassembled WGS sequence"/>
</dbReference>
<gene>
    <name evidence="3" type="ORF">GWI33_018732</name>
</gene>
<evidence type="ECO:0000256" key="2">
    <source>
        <dbReference type="SAM" id="SignalP"/>
    </source>
</evidence>
<accession>A0A834HUC3</accession>
<keyword evidence="2" id="KW-0732">Signal</keyword>
<feature type="chain" id="PRO_5033015973" evidence="2">
    <location>
        <begin position="22"/>
        <end position="127"/>
    </location>
</feature>
<reference evidence="3" key="1">
    <citation type="submission" date="2020-08" db="EMBL/GenBank/DDBJ databases">
        <title>Genome sequencing and assembly of the red palm weevil Rhynchophorus ferrugineus.</title>
        <authorList>
            <person name="Dias G.B."/>
            <person name="Bergman C.M."/>
            <person name="Manee M."/>
        </authorList>
    </citation>
    <scope>NUCLEOTIDE SEQUENCE</scope>
    <source>
        <strain evidence="3">AA-2017</strain>
        <tissue evidence="3">Whole larva</tissue>
    </source>
</reference>
<dbReference type="AlphaFoldDB" id="A0A834HUC3"/>
<protein>
    <submittedName>
        <fullName evidence="3">Uncharacterized protein</fullName>
    </submittedName>
</protein>
<comment type="caution">
    <text evidence="3">The sequence shown here is derived from an EMBL/GenBank/DDBJ whole genome shotgun (WGS) entry which is preliminary data.</text>
</comment>